<evidence type="ECO:0000256" key="2">
    <source>
        <dbReference type="ARBA" id="ARBA00006706"/>
    </source>
</evidence>
<evidence type="ECO:0000256" key="1">
    <source>
        <dbReference type="ARBA" id="ARBA00001946"/>
    </source>
</evidence>
<dbReference type="InterPro" id="IPR000092">
    <property type="entry name" value="Polyprenyl_synt"/>
</dbReference>
<dbReference type="PANTHER" id="PTHR12001">
    <property type="entry name" value="GERANYLGERANYL PYROPHOSPHATE SYNTHASE"/>
    <property type="match status" value="1"/>
</dbReference>
<comment type="similarity">
    <text evidence="2">Belongs to the FPP/GGPP synthase family.</text>
</comment>
<dbReference type="GO" id="GO:0004659">
    <property type="term" value="F:prenyltransferase activity"/>
    <property type="evidence" value="ECO:0007669"/>
    <property type="project" value="InterPro"/>
</dbReference>
<organism evidence="6">
    <name type="scientific">marine sediment metagenome</name>
    <dbReference type="NCBI Taxonomy" id="412755"/>
    <lineage>
        <taxon>unclassified sequences</taxon>
        <taxon>metagenomes</taxon>
        <taxon>ecological metagenomes</taxon>
    </lineage>
</organism>
<sequence length="245" mass="28034">YQELGENEKYHDPVHFGESFGICAGDIGFFLAFEILSEVDIYPEAKGKIFNLWSKELTLVGLAQMQDVYFSISNLEPGEDEILDLYRFKTARYTFSLPLMTGAILAGQDTKTALHLEKLGECIGIIFQIKDDELGLFGDEKEIGKPVGTDIEEGKKTIYSHYLLKSVRGEDRKSVQNILHQKINTKSALETLRNISQKAHVHDMIRKKILSLSEEAKQLIYGLNIEVKYREILLDILEYNINRER</sequence>
<dbReference type="GO" id="GO:0008299">
    <property type="term" value="P:isoprenoid biosynthetic process"/>
    <property type="evidence" value="ECO:0007669"/>
    <property type="project" value="InterPro"/>
</dbReference>
<dbReference type="Pfam" id="PF00348">
    <property type="entry name" value="polyprenyl_synt"/>
    <property type="match status" value="1"/>
</dbReference>
<accession>A0A0F8ZSB6</accession>
<reference evidence="6" key="1">
    <citation type="journal article" date="2015" name="Nature">
        <title>Complex archaea that bridge the gap between prokaryotes and eukaryotes.</title>
        <authorList>
            <person name="Spang A."/>
            <person name="Saw J.H."/>
            <person name="Jorgensen S.L."/>
            <person name="Zaremba-Niedzwiedzka K."/>
            <person name="Martijn J."/>
            <person name="Lind A.E."/>
            <person name="van Eijk R."/>
            <person name="Schleper C."/>
            <person name="Guy L."/>
            <person name="Ettema T.J."/>
        </authorList>
    </citation>
    <scope>NUCLEOTIDE SEQUENCE</scope>
</reference>
<evidence type="ECO:0000313" key="6">
    <source>
        <dbReference type="EMBL" id="KKK62831.1"/>
    </source>
</evidence>
<feature type="non-terminal residue" evidence="6">
    <location>
        <position position="1"/>
    </location>
</feature>
<name>A0A0F8ZSB6_9ZZZZ</name>
<proteinExistence type="inferred from homology"/>
<gene>
    <name evidence="6" type="ORF">LCGC14_3000410</name>
</gene>
<comment type="cofactor">
    <cofactor evidence="1">
        <name>Mg(2+)</name>
        <dbReference type="ChEBI" id="CHEBI:18420"/>
    </cofactor>
</comment>
<dbReference type="PANTHER" id="PTHR12001:SF85">
    <property type="entry name" value="SHORT CHAIN ISOPRENYL DIPHOSPHATE SYNTHASE"/>
    <property type="match status" value="1"/>
</dbReference>
<evidence type="ECO:0000256" key="3">
    <source>
        <dbReference type="ARBA" id="ARBA00022679"/>
    </source>
</evidence>
<keyword evidence="4" id="KW-0479">Metal-binding</keyword>
<evidence type="ECO:0000256" key="5">
    <source>
        <dbReference type="ARBA" id="ARBA00022842"/>
    </source>
</evidence>
<comment type="caution">
    <text evidence="6">The sequence shown here is derived from an EMBL/GenBank/DDBJ whole genome shotgun (WGS) entry which is preliminary data.</text>
</comment>
<keyword evidence="3" id="KW-0808">Transferase</keyword>
<keyword evidence="5" id="KW-0460">Magnesium</keyword>
<dbReference type="Gene3D" id="1.10.600.10">
    <property type="entry name" value="Farnesyl Diphosphate Synthase"/>
    <property type="match status" value="1"/>
</dbReference>
<dbReference type="SUPFAM" id="SSF48576">
    <property type="entry name" value="Terpenoid synthases"/>
    <property type="match status" value="1"/>
</dbReference>
<evidence type="ECO:0000256" key="4">
    <source>
        <dbReference type="ARBA" id="ARBA00022723"/>
    </source>
</evidence>
<protein>
    <recommendedName>
        <fullName evidence="7">Polyprenyl synthetase</fullName>
    </recommendedName>
</protein>
<dbReference type="InterPro" id="IPR008949">
    <property type="entry name" value="Isoprenoid_synthase_dom_sf"/>
</dbReference>
<dbReference type="GO" id="GO:0046872">
    <property type="term" value="F:metal ion binding"/>
    <property type="evidence" value="ECO:0007669"/>
    <property type="project" value="UniProtKB-KW"/>
</dbReference>
<dbReference type="AlphaFoldDB" id="A0A0F8ZSB6"/>
<dbReference type="EMBL" id="LAZR01061807">
    <property type="protein sequence ID" value="KKK62831.1"/>
    <property type="molecule type" value="Genomic_DNA"/>
</dbReference>
<evidence type="ECO:0008006" key="7">
    <source>
        <dbReference type="Google" id="ProtNLM"/>
    </source>
</evidence>